<sequence>MLELERRWIEFNKNSGAIVAIQGLVKADVPSPSHNYNVTLPEPNAPYVAGQMLPISYTLPDDTNLPNLLSLSVLFTTQDPTLNFTDIVITSNADISQGFSFRRTHNTMVYFEHQLSYAIPNNTLPGNYIVLFVDSISKSNTSVPILVRPYAAPVTTLPTNPNRAHPSNGGSIFAYHSNDVQATHQINWTLANVSLALLLIACSAL</sequence>
<keyword evidence="2" id="KW-1185">Reference proteome</keyword>
<gene>
    <name evidence="1" type="ORF">MAM1_0074c04264</name>
</gene>
<dbReference type="OrthoDB" id="2219121at2759"/>
<dbReference type="EMBL" id="DF836363">
    <property type="protein sequence ID" value="GAN04799.1"/>
    <property type="molecule type" value="Genomic_DNA"/>
</dbReference>
<accession>A0A0C9MBZ0</accession>
<proteinExistence type="predicted"/>
<evidence type="ECO:0000313" key="1">
    <source>
        <dbReference type="EMBL" id="GAN04799.1"/>
    </source>
</evidence>
<evidence type="ECO:0000313" key="2">
    <source>
        <dbReference type="Proteomes" id="UP000053815"/>
    </source>
</evidence>
<dbReference type="Proteomes" id="UP000053815">
    <property type="component" value="Unassembled WGS sequence"/>
</dbReference>
<dbReference type="AlphaFoldDB" id="A0A0C9MBZ0"/>
<organism evidence="1">
    <name type="scientific">Mucor ambiguus</name>
    <dbReference type="NCBI Taxonomy" id="91626"/>
    <lineage>
        <taxon>Eukaryota</taxon>
        <taxon>Fungi</taxon>
        <taxon>Fungi incertae sedis</taxon>
        <taxon>Mucoromycota</taxon>
        <taxon>Mucoromycotina</taxon>
        <taxon>Mucoromycetes</taxon>
        <taxon>Mucorales</taxon>
        <taxon>Mucorineae</taxon>
        <taxon>Mucoraceae</taxon>
        <taxon>Mucor</taxon>
    </lineage>
</organism>
<reference evidence="1" key="1">
    <citation type="submission" date="2014-09" db="EMBL/GenBank/DDBJ databases">
        <title>Draft genome sequence of an oleaginous Mucoromycotina fungus Mucor ambiguus NBRC6742.</title>
        <authorList>
            <person name="Takeda I."/>
            <person name="Yamane N."/>
            <person name="Morita T."/>
            <person name="Tamano K."/>
            <person name="Machida M."/>
            <person name="Baker S."/>
            <person name="Koike H."/>
        </authorList>
    </citation>
    <scope>NUCLEOTIDE SEQUENCE</scope>
    <source>
        <strain evidence="1">NBRC 6742</strain>
    </source>
</reference>
<protein>
    <submittedName>
        <fullName evidence="1">Uncharacterized protein</fullName>
    </submittedName>
</protein>
<name>A0A0C9MBZ0_9FUNG</name>